<evidence type="ECO:0000256" key="4">
    <source>
        <dbReference type="ARBA" id="ARBA00023163"/>
    </source>
</evidence>
<dbReference type="InterPro" id="IPR047057">
    <property type="entry name" value="MerR_fam"/>
</dbReference>
<dbReference type="EMBL" id="JACHGW010000006">
    <property type="protein sequence ID" value="MBB6053408.1"/>
    <property type="molecule type" value="Genomic_DNA"/>
</dbReference>
<dbReference type="PANTHER" id="PTHR30204">
    <property type="entry name" value="REDOX-CYCLING DRUG-SENSING TRANSCRIPTIONAL ACTIVATOR SOXR"/>
    <property type="match status" value="1"/>
</dbReference>
<evidence type="ECO:0000313" key="7">
    <source>
        <dbReference type="EMBL" id="MBB6053408.1"/>
    </source>
</evidence>
<dbReference type="PROSITE" id="PS50937">
    <property type="entry name" value="HTH_MERR_2"/>
    <property type="match status" value="1"/>
</dbReference>
<dbReference type="InterPro" id="IPR000551">
    <property type="entry name" value="MerR-type_HTH_dom"/>
</dbReference>
<keyword evidence="1" id="KW-0678">Repressor</keyword>
<dbReference type="InterPro" id="IPR009061">
    <property type="entry name" value="DNA-bd_dom_put_sf"/>
</dbReference>
<evidence type="ECO:0000256" key="2">
    <source>
        <dbReference type="ARBA" id="ARBA00023015"/>
    </source>
</evidence>
<evidence type="ECO:0000256" key="5">
    <source>
        <dbReference type="SAM" id="Coils"/>
    </source>
</evidence>
<organism evidence="7 8">
    <name type="scientific">Armatimonas rosea</name>
    <dbReference type="NCBI Taxonomy" id="685828"/>
    <lineage>
        <taxon>Bacteria</taxon>
        <taxon>Bacillati</taxon>
        <taxon>Armatimonadota</taxon>
        <taxon>Armatimonadia</taxon>
        <taxon>Armatimonadales</taxon>
        <taxon>Armatimonadaceae</taxon>
        <taxon>Armatimonas</taxon>
    </lineage>
</organism>
<feature type="domain" description="HTH merR-type" evidence="6">
    <location>
        <begin position="1"/>
        <end position="69"/>
    </location>
</feature>
<protein>
    <submittedName>
        <fullName evidence="7">DNA-binding transcriptional MerR regulator</fullName>
    </submittedName>
</protein>
<dbReference type="Proteomes" id="UP000520814">
    <property type="component" value="Unassembled WGS sequence"/>
</dbReference>
<name>A0A7W9SVZ7_ARMRO</name>
<keyword evidence="8" id="KW-1185">Reference proteome</keyword>
<dbReference type="Gene3D" id="1.10.1660.10">
    <property type="match status" value="1"/>
</dbReference>
<reference evidence="7 8" key="1">
    <citation type="submission" date="2020-08" db="EMBL/GenBank/DDBJ databases">
        <title>Genomic Encyclopedia of Type Strains, Phase IV (KMG-IV): sequencing the most valuable type-strain genomes for metagenomic binning, comparative biology and taxonomic classification.</title>
        <authorList>
            <person name="Goeker M."/>
        </authorList>
    </citation>
    <scope>NUCLEOTIDE SEQUENCE [LARGE SCALE GENOMIC DNA]</scope>
    <source>
        <strain evidence="7 8">DSM 23562</strain>
    </source>
</reference>
<evidence type="ECO:0000256" key="3">
    <source>
        <dbReference type="ARBA" id="ARBA00023125"/>
    </source>
</evidence>
<feature type="coiled-coil region" evidence="5">
    <location>
        <begin position="86"/>
        <end position="113"/>
    </location>
</feature>
<sequence>MTMREIARECDIPESTLRVWRDEFEAFLPAVGEGKRRRYSEASQELLRQLVAWKKVGMPAEQIRGELARRNTPQARVRRRTGESQLDEVLALLRAQASELAALRAEVGELRRVLGQHAKPPRFMG</sequence>
<comment type="caution">
    <text evidence="7">The sequence shown here is derived from an EMBL/GenBank/DDBJ whole genome shotgun (WGS) entry which is preliminary data.</text>
</comment>
<accession>A0A7W9SVZ7</accession>
<evidence type="ECO:0000259" key="6">
    <source>
        <dbReference type="PROSITE" id="PS50937"/>
    </source>
</evidence>
<evidence type="ECO:0000313" key="8">
    <source>
        <dbReference type="Proteomes" id="UP000520814"/>
    </source>
</evidence>
<dbReference type="Pfam" id="PF13411">
    <property type="entry name" value="MerR_1"/>
    <property type="match status" value="1"/>
</dbReference>
<dbReference type="SUPFAM" id="SSF46955">
    <property type="entry name" value="Putative DNA-binding domain"/>
    <property type="match status" value="1"/>
</dbReference>
<keyword evidence="5" id="KW-0175">Coiled coil</keyword>
<dbReference type="GO" id="GO:0003677">
    <property type="term" value="F:DNA binding"/>
    <property type="evidence" value="ECO:0007669"/>
    <property type="project" value="UniProtKB-KW"/>
</dbReference>
<dbReference type="RefSeq" id="WP_184203501.1">
    <property type="nucleotide sequence ID" value="NZ_JACHGW010000006.1"/>
</dbReference>
<gene>
    <name evidence="7" type="ORF">HNQ39_005242</name>
</gene>
<dbReference type="PANTHER" id="PTHR30204:SF69">
    <property type="entry name" value="MERR-FAMILY TRANSCRIPTIONAL REGULATOR"/>
    <property type="match status" value="1"/>
</dbReference>
<dbReference type="AlphaFoldDB" id="A0A7W9SVZ7"/>
<proteinExistence type="predicted"/>
<dbReference type="GO" id="GO:0003700">
    <property type="term" value="F:DNA-binding transcription factor activity"/>
    <property type="evidence" value="ECO:0007669"/>
    <property type="project" value="InterPro"/>
</dbReference>
<evidence type="ECO:0000256" key="1">
    <source>
        <dbReference type="ARBA" id="ARBA00022491"/>
    </source>
</evidence>
<keyword evidence="2" id="KW-0805">Transcription regulation</keyword>
<keyword evidence="3 7" id="KW-0238">DNA-binding</keyword>
<keyword evidence="4" id="KW-0804">Transcription</keyword>